<dbReference type="RefSeq" id="WP_132285510.1">
    <property type="nucleotide sequence ID" value="NZ_SKBM01000004.1"/>
</dbReference>
<feature type="transmembrane region" description="Helical" evidence="6">
    <location>
        <begin position="147"/>
        <end position="170"/>
    </location>
</feature>
<evidence type="ECO:0000313" key="8">
    <source>
        <dbReference type="Proteomes" id="UP000295023"/>
    </source>
</evidence>
<keyword evidence="3 6" id="KW-1133">Transmembrane helix</keyword>
<protein>
    <submittedName>
        <fullName evidence="7">Nitrite transporter NirC</fullName>
    </submittedName>
</protein>
<accession>A0A4R4DRH8</accession>
<comment type="similarity">
    <text evidence="5">Belongs to the FNT transporter (TC 1.A.16) family.</text>
</comment>
<evidence type="ECO:0000256" key="2">
    <source>
        <dbReference type="ARBA" id="ARBA00022692"/>
    </source>
</evidence>
<dbReference type="Pfam" id="PF01226">
    <property type="entry name" value="Form_Nir_trans"/>
    <property type="match status" value="1"/>
</dbReference>
<evidence type="ECO:0000256" key="1">
    <source>
        <dbReference type="ARBA" id="ARBA00004141"/>
    </source>
</evidence>
<dbReference type="PANTHER" id="PTHR30520:SF8">
    <property type="entry name" value="NITRITE TRANSPORTER NIRC"/>
    <property type="match status" value="1"/>
</dbReference>
<evidence type="ECO:0000256" key="6">
    <source>
        <dbReference type="SAM" id="Phobius"/>
    </source>
</evidence>
<evidence type="ECO:0000256" key="3">
    <source>
        <dbReference type="ARBA" id="ARBA00022989"/>
    </source>
</evidence>
<proteinExistence type="inferred from homology"/>
<organism evidence="7 8">
    <name type="scientific">Roseicella aquatilis</name>
    <dbReference type="NCBI Taxonomy" id="2527868"/>
    <lineage>
        <taxon>Bacteria</taxon>
        <taxon>Pseudomonadati</taxon>
        <taxon>Pseudomonadota</taxon>
        <taxon>Alphaproteobacteria</taxon>
        <taxon>Acetobacterales</taxon>
        <taxon>Roseomonadaceae</taxon>
        <taxon>Roseicella</taxon>
    </lineage>
</organism>
<sequence>MPLHTLEKYARLATEKRQAVRESPCRFLVSAMMAGAYIGLAIILIYTLGTEAAPEYRHLIMGVSFGIGLTLVVFAGSELFTGQTMYMTIGLISGRTSLDDLVRVWSVSWLGNFGGAVLVALLFTAGGGGPLLFAGNDYLFEVATAKMNAPVSALIARAILCNWLVCLALWTSSRMSGDAAKCIAIFWCLFAFVASGYEHSIANMTVLTLSLLGDHPASVSLAGMLHNLLWVTLGNAIGGAVFMAGAYSYVGRRGEASPAAEGPAVSLPALVTGVLPAPMAPAGLRRTAGPGSP</sequence>
<feature type="transmembrane region" description="Helical" evidence="6">
    <location>
        <begin position="228"/>
        <end position="250"/>
    </location>
</feature>
<feature type="transmembrane region" description="Helical" evidence="6">
    <location>
        <begin position="182"/>
        <end position="202"/>
    </location>
</feature>
<keyword evidence="8" id="KW-1185">Reference proteome</keyword>
<reference evidence="7 8" key="1">
    <citation type="submission" date="2019-03" db="EMBL/GenBank/DDBJ databases">
        <title>Paracraurococcus aquatilis NE82 genome sequence.</title>
        <authorList>
            <person name="Zhao Y."/>
            <person name="Du Z."/>
        </authorList>
    </citation>
    <scope>NUCLEOTIDE SEQUENCE [LARGE SCALE GENOMIC DNA]</scope>
    <source>
        <strain evidence="7 8">NE82</strain>
    </source>
</reference>
<comment type="subcellular location">
    <subcellularLocation>
        <location evidence="1">Membrane</location>
        <topology evidence="1">Multi-pass membrane protein</topology>
    </subcellularLocation>
</comment>
<evidence type="ECO:0000256" key="5">
    <source>
        <dbReference type="ARBA" id="ARBA00049660"/>
    </source>
</evidence>
<dbReference type="OrthoDB" id="9786493at2"/>
<dbReference type="EMBL" id="SKBM01000004">
    <property type="protein sequence ID" value="TCZ64879.1"/>
    <property type="molecule type" value="Genomic_DNA"/>
</dbReference>
<keyword evidence="2 6" id="KW-0812">Transmembrane</keyword>
<dbReference type="AlphaFoldDB" id="A0A4R4DRH8"/>
<dbReference type="InterPro" id="IPR023271">
    <property type="entry name" value="Aquaporin-like"/>
</dbReference>
<dbReference type="GO" id="GO:0005886">
    <property type="term" value="C:plasma membrane"/>
    <property type="evidence" value="ECO:0007669"/>
    <property type="project" value="TreeGrafter"/>
</dbReference>
<dbReference type="InterPro" id="IPR024002">
    <property type="entry name" value="For/NO2_transpt_CS"/>
</dbReference>
<evidence type="ECO:0000256" key="4">
    <source>
        <dbReference type="ARBA" id="ARBA00023136"/>
    </source>
</evidence>
<dbReference type="Gene3D" id="1.20.1080.10">
    <property type="entry name" value="Glycerol uptake facilitator protein"/>
    <property type="match status" value="1"/>
</dbReference>
<gene>
    <name evidence="7" type="ORF">EXY23_05775</name>
</gene>
<name>A0A4R4DRH8_9PROT</name>
<dbReference type="GO" id="GO:0015499">
    <property type="term" value="F:formate transmembrane transporter activity"/>
    <property type="evidence" value="ECO:0007669"/>
    <property type="project" value="TreeGrafter"/>
</dbReference>
<keyword evidence="4 6" id="KW-0472">Membrane</keyword>
<feature type="transmembrane region" description="Helical" evidence="6">
    <location>
        <begin position="101"/>
        <end position="127"/>
    </location>
</feature>
<feature type="transmembrane region" description="Helical" evidence="6">
    <location>
        <begin position="59"/>
        <end position="80"/>
    </location>
</feature>
<dbReference type="Proteomes" id="UP000295023">
    <property type="component" value="Unassembled WGS sequence"/>
</dbReference>
<dbReference type="PANTHER" id="PTHR30520">
    <property type="entry name" value="FORMATE TRANSPORTER-RELATED"/>
    <property type="match status" value="1"/>
</dbReference>
<evidence type="ECO:0000313" key="7">
    <source>
        <dbReference type="EMBL" id="TCZ64879.1"/>
    </source>
</evidence>
<dbReference type="PROSITE" id="PS01006">
    <property type="entry name" value="FORMATE_NITRITE_TP_2"/>
    <property type="match status" value="1"/>
</dbReference>
<comment type="caution">
    <text evidence="7">The sequence shown here is derived from an EMBL/GenBank/DDBJ whole genome shotgun (WGS) entry which is preliminary data.</text>
</comment>
<feature type="transmembrane region" description="Helical" evidence="6">
    <location>
        <begin position="27"/>
        <end position="47"/>
    </location>
</feature>
<dbReference type="InterPro" id="IPR000292">
    <property type="entry name" value="For/NO2_transpt"/>
</dbReference>